<organism evidence="2 3">
    <name type="scientific">Cannabis sativa</name>
    <name type="common">Hemp</name>
    <name type="synonym">Marijuana</name>
    <dbReference type="NCBI Taxonomy" id="3483"/>
    <lineage>
        <taxon>Eukaryota</taxon>
        <taxon>Viridiplantae</taxon>
        <taxon>Streptophyta</taxon>
        <taxon>Embryophyta</taxon>
        <taxon>Tracheophyta</taxon>
        <taxon>Spermatophyta</taxon>
        <taxon>Magnoliopsida</taxon>
        <taxon>eudicotyledons</taxon>
        <taxon>Gunneridae</taxon>
        <taxon>Pentapetalae</taxon>
        <taxon>rosids</taxon>
        <taxon>fabids</taxon>
        <taxon>Rosales</taxon>
        <taxon>Cannabaceae</taxon>
        <taxon>Cannabis</taxon>
    </lineage>
</organism>
<accession>A0A7J6EX67</accession>
<evidence type="ECO:0000313" key="1">
    <source>
        <dbReference type="EMBL" id="KAF4349549.1"/>
    </source>
</evidence>
<gene>
    <name evidence="2" type="ORF">F8388_020471</name>
    <name evidence="1" type="ORF">F8388_025913</name>
</gene>
<proteinExistence type="predicted"/>
<evidence type="ECO:0000313" key="2">
    <source>
        <dbReference type="EMBL" id="KAF4362955.1"/>
    </source>
</evidence>
<comment type="caution">
    <text evidence="2">The sequence shown here is derived from an EMBL/GenBank/DDBJ whole genome shotgun (WGS) entry which is preliminary data.</text>
</comment>
<dbReference type="EMBL" id="JAATIP010000392">
    <property type="protein sequence ID" value="KAF4349549.1"/>
    <property type="molecule type" value="Genomic_DNA"/>
</dbReference>
<name>A0A7J6EX67_CANSA</name>
<dbReference type="Proteomes" id="UP000525078">
    <property type="component" value="Unassembled WGS sequence"/>
</dbReference>
<evidence type="ECO:0000313" key="3">
    <source>
        <dbReference type="Proteomes" id="UP000525078"/>
    </source>
</evidence>
<reference evidence="2 3" key="1">
    <citation type="journal article" date="2020" name="bioRxiv">
        <title>Sequence and annotation of 42 cannabis genomes reveals extensive copy number variation in cannabinoid synthesis and pathogen resistance genes.</title>
        <authorList>
            <person name="Mckernan K.J."/>
            <person name="Helbert Y."/>
            <person name="Kane L.T."/>
            <person name="Ebling H."/>
            <person name="Zhang L."/>
            <person name="Liu B."/>
            <person name="Eaton Z."/>
            <person name="Mclaughlin S."/>
            <person name="Kingan S."/>
            <person name="Baybayan P."/>
            <person name="Concepcion G."/>
            <person name="Jordan M."/>
            <person name="Riva A."/>
            <person name="Barbazuk W."/>
            <person name="Harkins T."/>
        </authorList>
    </citation>
    <scope>NUCLEOTIDE SEQUENCE [LARGE SCALE GENOMIC DNA]</scope>
    <source>
        <strain evidence="3">cv. Jamaican Lion 4</strain>
        <strain evidence="2">Mother</strain>
        <tissue evidence="2">Leaf</tissue>
    </source>
</reference>
<dbReference type="AlphaFoldDB" id="A0A7J6EX67"/>
<sequence>MVEINTCDCTDLTVIECRSTKDPGVAANIRSNPGTAFLILPFSKTRDGSTVTFSPLSPNSSLVSAELRRPWLMREAAGSEEQTETEAAKRRKTMRTEILRKLRLKWDNNYKSLTF</sequence>
<protein>
    <submittedName>
        <fullName evidence="2">Uncharacterized protein</fullName>
    </submittedName>
</protein>
<dbReference type="EMBL" id="JAATIP010000179">
    <property type="protein sequence ID" value="KAF4362955.1"/>
    <property type="molecule type" value="Genomic_DNA"/>
</dbReference>